<keyword evidence="5" id="KW-1185">Reference proteome</keyword>
<proteinExistence type="inferred from homology"/>
<reference evidence="5" key="1">
    <citation type="journal article" date="2018" name="Nat. Microbiol.">
        <title>Leveraging single-cell genomics to expand the fungal tree of life.</title>
        <authorList>
            <person name="Ahrendt S.R."/>
            <person name="Quandt C.A."/>
            <person name="Ciobanu D."/>
            <person name="Clum A."/>
            <person name="Salamov A."/>
            <person name="Andreopoulos B."/>
            <person name="Cheng J.F."/>
            <person name="Woyke T."/>
            <person name="Pelin A."/>
            <person name="Henrissat B."/>
            <person name="Reynolds N.K."/>
            <person name="Benny G.L."/>
            <person name="Smith M.E."/>
            <person name="James T.Y."/>
            <person name="Grigoriev I.V."/>
        </authorList>
    </citation>
    <scope>NUCLEOTIDE SEQUENCE [LARGE SCALE GENOMIC DNA]</scope>
    <source>
        <strain evidence="5">RSA 1356</strain>
    </source>
</reference>
<feature type="compositionally biased region" description="Polar residues" evidence="3">
    <location>
        <begin position="99"/>
        <end position="112"/>
    </location>
</feature>
<dbReference type="Proteomes" id="UP000271241">
    <property type="component" value="Unassembled WGS sequence"/>
</dbReference>
<dbReference type="EMBL" id="KZ992941">
    <property type="protein sequence ID" value="RKP06157.1"/>
    <property type="molecule type" value="Genomic_DNA"/>
</dbReference>
<name>A0A4P9XK38_9FUNG</name>
<evidence type="ECO:0000256" key="3">
    <source>
        <dbReference type="SAM" id="MobiDB-lite"/>
    </source>
</evidence>
<feature type="region of interest" description="Disordered" evidence="3">
    <location>
        <begin position="90"/>
        <end position="112"/>
    </location>
</feature>
<dbReference type="InterPro" id="IPR002669">
    <property type="entry name" value="UreD"/>
</dbReference>
<evidence type="ECO:0000256" key="1">
    <source>
        <dbReference type="ARBA" id="ARBA00007177"/>
    </source>
</evidence>
<protein>
    <submittedName>
        <fullName evidence="4">UreD urease accessory protein-domain-containing protein</fullName>
    </submittedName>
</protein>
<dbReference type="STRING" id="78915.A0A4P9XK38"/>
<dbReference type="PANTHER" id="PTHR33643">
    <property type="entry name" value="UREASE ACCESSORY PROTEIN D"/>
    <property type="match status" value="1"/>
</dbReference>
<comment type="similarity">
    <text evidence="1">Belongs to the UreD family.</text>
</comment>
<evidence type="ECO:0000256" key="2">
    <source>
        <dbReference type="ARBA" id="ARBA00023186"/>
    </source>
</evidence>
<dbReference type="OrthoDB" id="5550464at2759"/>
<dbReference type="GO" id="GO:0016151">
    <property type="term" value="F:nickel cation binding"/>
    <property type="evidence" value="ECO:0007669"/>
    <property type="project" value="InterPro"/>
</dbReference>
<keyword evidence="2" id="KW-0143">Chaperone</keyword>
<evidence type="ECO:0000313" key="5">
    <source>
        <dbReference type="Proteomes" id="UP000271241"/>
    </source>
</evidence>
<gene>
    <name evidence="4" type="ORF">THASP1DRAFT_32022</name>
</gene>
<evidence type="ECO:0000313" key="4">
    <source>
        <dbReference type="EMBL" id="RKP06157.1"/>
    </source>
</evidence>
<sequence length="313" mass="34839">MAHHRSYALAAGDGEVRCELGPDGRATLPTMRARYPLKLLEPRSHQAKSALIYALTYGGGLVSGDCASMKLTVGRDAALTMLTQGSTKVFKRRKRVGTSPGSPAGSQQGNTTYQRVDARIAEDAVLLLLPDPVTCYEDADFWRHEERGESWQFHRYDSALEVYRRGRLVVSDRTLLQMRGREIDEARERMIPPVAGADYAEDAHLTKPLPFYASALEPYRCHATLVVCGERVEPVAKHIRAEFAKVTVQPRGCGTSTEMRDLVWSASDMRDETGVIVRAAARTTEQLRQWMRALLCDLAPICGEVVFERVLTS</sequence>
<accession>A0A4P9XK38</accession>
<organism evidence="4 5">
    <name type="scientific">Thamnocephalis sphaerospora</name>
    <dbReference type="NCBI Taxonomy" id="78915"/>
    <lineage>
        <taxon>Eukaryota</taxon>
        <taxon>Fungi</taxon>
        <taxon>Fungi incertae sedis</taxon>
        <taxon>Zoopagomycota</taxon>
        <taxon>Zoopagomycotina</taxon>
        <taxon>Zoopagomycetes</taxon>
        <taxon>Zoopagales</taxon>
        <taxon>Sigmoideomycetaceae</taxon>
        <taxon>Thamnocephalis</taxon>
    </lineage>
</organism>
<dbReference type="Pfam" id="PF01774">
    <property type="entry name" value="UreD"/>
    <property type="match status" value="2"/>
</dbReference>
<dbReference type="PANTHER" id="PTHR33643:SF1">
    <property type="entry name" value="UREASE ACCESSORY PROTEIN D"/>
    <property type="match status" value="1"/>
</dbReference>
<dbReference type="AlphaFoldDB" id="A0A4P9XK38"/>